<organism evidence="2 3">
    <name type="scientific">Rhizobium rosettiformans</name>
    <dbReference type="NCBI Taxonomy" id="1368430"/>
    <lineage>
        <taxon>Bacteria</taxon>
        <taxon>Pseudomonadati</taxon>
        <taxon>Pseudomonadota</taxon>
        <taxon>Alphaproteobacteria</taxon>
        <taxon>Hyphomicrobiales</taxon>
        <taxon>Rhizobiaceae</taxon>
        <taxon>Rhizobium/Agrobacterium group</taxon>
        <taxon>Rhizobium</taxon>
    </lineage>
</organism>
<keyword evidence="3" id="KW-1185">Reference proteome</keyword>
<dbReference type="InterPro" id="IPR050126">
    <property type="entry name" value="Ap4A_hydrolase"/>
</dbReference>
<accession>A0ABX7ERM0</accession>
<dbReference type="Pfam" id="PF00149">
    <property type="entry name" value="Metallophos"/>
    <property type="match status" value="1"/>
</dbReference>
<dbReference type="InterPro" id="IPR004843">
    <property type="entry name" value="Calcineurin-like_PHP"/>
</dbReference>
<dbReference type="EMBL" id="CP032405">
    <property type="protein sequence ID" value="QRF49966.1"/>
    <property type="molecule type" value="Genomic_DNA"/>
</dbReference>
<name>A0ABX7ERM0_9HYPH</name>
<dbReference type="InterPro" id="IPR029052">
    <property type="entry name" value="Metallo-depent_PP-like"/>
</dbReference>
<evidence type="ECO:0000259" key="1">
    <source>
        <dbReference type="Pfam" id="PF00149"/>
    </source>
</evidence>
<dbReference type="PANTHER" id="PTHR42850">
    <property type="entry name" value="METALLOPHOSPHOESTERASE"/>
    <property type="match status" value="1"/>
</dbReference>
<protein>
    <submittedName>
        <fullName evidence="2">Serine/threonine protein phosphatase</fullName>
    </submittedName>
</protein>
<gene>
    <name evidence="2" type="ORF">D4A92_00145</name>
</gene>
<reference evidence="2 3" key="1">
    <citation type="submission" date="2018-09" db="EMBL/GenBank/DDBJ databases">
        <title>Rhizobium sp. MAE2-X.</title>
        <authorList>
            <person name="Lee Y."/>
            <person name="Jeon C.O."/>
        </authorList>
    </citation>
    <scope>NUCLEOTIDE SEQUENCE [LARGE SCALE GENOMIC DNA]</scope>
    <source>
        <strain evidence="2 3">MAE2-X</strain>
    </source>
</reference>
<evidence type="ECO:0000313" key="2">
    <source>
        <dbReference type="EMBL" id="QRF49966.1"/>
    </source>
</evidence>
<dbReference type="Proteomes" id="UP000596351">
    <property type="component" value="Chromosome"/>
</dbReference>
<dbReference type="Gene3D" id="3.60.21.10">
    <property type="match status" value="1"/>
</dbReference>
<dbReference type="PANTHER" id="PTHR42850:SF4">
    <property type="entry name" value="ZINC-DEPENDENT ENDOPOLYPHOSPHATASE"/>
    <property type="match status" value="1"/>
</dbReference>
<dbReference type="SUPFAM" id="SSF56300">
    <property type="entry name" value="Metallo-dependent phosphatases"/>
    <property type="match status" value="1"/>
</dbReference>
<evidence type="ECO:0000313" key="3">
    <source>
        <dbReference type="Proteomes" id="UP000596351"/>
    </source>
</evidence>
<sequence>MHSEAGPCGGWPFSCRYAFLLRRAAQRRDRRCPMGDEGLMSTEPGRAPRLVIDPADYAAVYAIGDVHGCLDALLELEDMIREDALSIDGRKLIVMLGDYVDRGPKSAAVLYHLTASSPPGFERVCLRGNHDDAFLAFLDGDPAGDWVLDHGAETTFASYGIEVEEFNLPAGRFALREAIRNAVPSSHVAFIRSLPVLLTMGTDVFAHAGLKPGRPLSEQTDDDLMWIRRSFLDLGPGLPVRVFHGHTPMREAHVGPDRVSLDTHCYRTGRLTAARVVAGDVSILSVG</sequence>
<feature type="domain" description="Calcineurin-like phosphoesterase" evidence="1">
    <location>
        <begin position="60"/>
        <end position="262"/>
    </location>
</feature>
<proteinExistence type="predicted"/>